<feature type="transmembrane region" description="Helical" evidence="2">
    <location>
        <begin position="12"/>
        <end position="35"/>
    </location>
</feature>
<dbReference type="EMBL" id="MEWW01000012">
    <property type="protein sequence ID" value="OGC84615.1"/>
    <property type="molecule type" value="Genomic_DNA"/>
</dbReference>
<evidence type="ECO:0000256" key="1">
    <source>
        <dbReference type="SAM" id="MobiDB-lite"/>
    </source>
</evidence>
<feature type="compositionally biased region" description="Low complexity" evidence="1">
    <location>
        <begin position="562"/>
        <end position="573"/>
    </location>
</feature>
<protein>
    <recommendedName>
        <fullName evidence="3">DUF11 domain-containing protein</fullName>
    </recommendedName>
</protein>
<comment type="caution">
    <text evidence="4">The sequence shown here is derived from an EMBL/GenBank/DDBJ whole genome shotgun (WGS) entry which is preliminary data.</text>
</comment>
<feature type="compositionally biased region" description="Low complexity" evidence="1">
    <location>
        <begin position="179"/>
        <end position="198"/>
    </location>
</feature>
<keyword evidence="2" id="KW-0472">Membrane</keyword>
<name>A0A1F4XSG8_9BACT</name>
<keyword evidence="2" id="KW-1133">Transmembrane helix</keyword>
<evidence type="ECO:0000313" key="4">
    <source>
        <dbReference type="EMBL" id="OGC84615.1"/>
    </source>
</evidence>
<feature type="compositionally biased region" description="Acidic residues" evidence="1">
    <location>
        <begin position="87"/>
        <end position="101"/>
    </location>
</feature>
<feature type="region of interest" description="Disordered" evidence="1">
    <location>
        <begin position="34"/>
        <end position="130"/>
    </location>
</feature>
<evidence type="ECO:0000256" key="2">
    <source>
        <dbReference type="SAM" id="Phobius"/>
    </source>
</evidence>
<gene>
    <name evidence="4" type="ORF">A3F55_01955</name>
</gene>
<dbReference type="Pfam" id="PF01345">
    <property type="entry name" value="DUF11"/>
    <property type="match status" value="1"/>
</dbReference>
<dbReference type="InterPro" id="IPR001434">
    <property type="entry name" value="OmcB-like_DUF11"/>
</dbReference>
<evidence type="ECO:0000259" key="3">
    <source>
        <dbReference type="Pfam" id="PF01345"/>
    </source>
</evidence>
<proteinExistence type="predicted"/>
<dbReference type="AlphaFoldDB" id="A0A1F4XSG8"/>
<reference evidence="4 5" key="1">
    <citation type="journal article" date="2016" name="Nat. Commun.">
        <title>Thousands of microbial genomes shed light on interconnected biogeochemical processes in an aquifer system.</title>
        <authorList>
            <person name="Anantharaman K."/>
            <person name="Brown C.T."/>
            <person name="Hug L.A."/>
            <person name="Sharon I."/>
            <person name="Castelle C.J."/>
            <person name="Probst A.J."/>
            <person name="Thomas B.C."/>
            <person name="Singh A."/>
            <person name="Wilkins M.J."/>
            <person name="Karaoz U."/>
            <person name="Brodie E.L."/>
            <person name="Williams K.H."/>
            <person name="Hubbard S.S."/>
            <person name="Banfield J.F."/>
        </authorList>
    </citation>
    <scope>NUCLEOTIDE SEQUENCE [LARGE SCALE GENOMIC DNA]</scope>
</reference>
<evidence type="ECO:0000313" key="5">
    <source>
        <dbReference type="Proteomes" id="UP000178091"/>
    </source>
</evidence>
<organism evidence="4 5">
    <name type="scientific">Candidatus Adlerbacteria bacterium RIFCSPHIGHO2_12_FULL_53_18</name>
    <dbReference type="NCBI Taxonomy" id="1797242"/>
    <lineage>
        <taxon>Bacteria</taxon>
        <taxon>Candidatus Adleribacteriota</taxon>
    </lineage>
</organism>
<feature type="region of interest" description="Disordered" evidence="1">
    <location>
        <begin position="549"/>
        <end position="573"/>
    </location>
</feature>
<feature type="region of interest" description="Disordered" evidence="1">
    <location>
        <begin position="153"/>
        <end position="201"/>
    </location>
</feature>
<feature type="domain" description="DUF11" evidence="3">
    <location>
        <begin position="579"/>
        <end position="668"/>
    </location>
</feature>
<dbReference type="Proteomes" id="UP000178091">
    <property type="component" value="Unassembled WGS sequence"/>
</dbReference>
<keyword evidence="2" id="KW-0812">Transmembrane</keyword>
<feature type="compositionally biased region" description="Low complexity" evidence="1">
    <location>
        <begin position="155"/>
        <end position="164"/>
    </location>
</feature>
<accession>A0A1F4XSG8</accession>
<sequence length="895" mass="93409">MTDIQEQTGAKWFAGVMLAMLVMGMGQGFALPVYAEGEEAPPQEEPAPEPQVTEPEPETTTQSETQNSNTDETPGEEGEDGAHGEPIDETPPAEDGEDGLPNEDGGSGEGGESGESAEEAPAPDGEVAEINTGDATAGSTAATGANITDIETDVSTSTASSTPESGGGSGGGSTDVNLTNGLNASTTASSTANTGENTGVDPDGVNIFTGDGISSVFDVLAFNIALVNSFGQIVLLQNPLSDELDLRERILSVFRNLTGQEGTCTLTVCHATNALFNYIGENISDVERNTYAGCNSGENLGESSDGPVLIDAGDCTSSNLTVTIGDLTAVHSTYLIILMNHVGDLSSDIILPEPSFFEALRGGASLGAGSTLAATSTAEATNNATSTASSGSNTAMGTDFSAVESGDADAHAFVGNFANQINPPTCFIISVGGTWTGDVYQMPNGFDRESTPFADIICGRGTGESSGITDYNLQTTNYAKVLVNAIAEATTGGNTAIGQFAGIRSGDAESFLYVLNILNTTLINQDWLFGLFTVSGDWDGDFSFGARPDASPAEQAAGALTSGNSSPNKSGSKYKPAKIVLTKTASVSTATAPSTVDYTITLKNNGLNKVYGALLEDVLSDPTGNVVNTQKWDLGMIQPGEEIIVTYSVEFTGNLLGGEYVNAARLTGRLGPTTSSPSMKPVFTYTSLNLLGGEVLGAESCPAYLTSYITTYGKNDPEQVRLLEVFLRDGRNEQVVPDGTYDAASVAAVKRFQSEHVNDILAPWGIDYPTGHVYFTTRKKINELYCNGAKDFPLSPLQVRQIELYRNGELQPGSTEPVGDAPAPFPWSAIDFPLIAEFNLFQSVAEAATTPPTSAGFFPSSAFSSHPLLTLLRDIFSQIASGFSIEKAQAAPYTH</sequence>
<feature type="compositionally biased region" description="Low complexity" evidence="1">
    <location>
        <begin position="50"/>
        <end position="72"/>
    </location>
</feature>